<dbReference type="Proteomes" id="UP000887579">
    <property type="component" value="Unplaced"/>
</dbReference>
<sequence>MPTMESPSTLSFGTTSMLSQLPSLGPSLTPFTDLFKQYVDKQIENGNSKETSASPPTENSSDEMEKQRPRQKRGQYRKYDKGALEKAVLSVRKGEMSVHRAGSFYGVPHSTLEYKVKERNLLRSKRRLNGEKKSNPDDEQQQQHILQKALSSDNVDSSASSTSEKSEVAINLFT</sequence>
<accession>A0AC34FBR1</accession>
<organism evidence="1 2">
    <name type="scientific">Panagrolaimus sp. ES5</name>
    <dbReference type="NCBI Taxonomy" id="591445"/>
    <lineage>
        <taxon>Eukaryota</taxon>
        <taxon>Metazoa</taxon>
        <taxon>Ecdysozoa</taxon>
        <taxon>Nematoda</taxon>
        <taxon>Chromadorea</taxon>
        <taxon>Rhabditida</taxon>
        <taxon>Tylenchina</taxon>
        <taxon>Panagrolaimomorpha</taxon>
        <taxon>Panagrolaimoidea</taxon>
        <taxon>Panagrolaimidae</taxon>
        <taxon>Panagrolaimus</taxon>
    </lineage>
</organism>
<name>A0AC34FBR1_9BILA</name>
<reference evidence="2" key="1">
    <citation type="submission" date="2022-11" db="UniProtKB">
        <authorList>
            <consortium name="WormBaseParasite"/>
        </authorList>
    </citation>
    <scope>IDENTIFICATION</scope>
</reference>
<proteinExistence type="predicted"/>
<evidence type="ECO:0000313" key="1">
    <source>
        <dbReference type="Proteomes" id="UP000887579"/>
    </source>
</evidence>
<evidence type="ECO:0000313" key="2">
    <source>
        <dbReference type="WBParaSite" id="ES5_v2.g14574.t1"/>
    </source>
</evidence>
<dbReference type="WBParaSite" id="ES5_v2.g14574.t1">
    <property type="protein sequence ID" value="ES5_v2.g14574.t1"/>
    <property type="gene ID" value="ES5_v2.g14574"/>
</dbReference>
<protein>
    <submittedName>
        <fullName evidence="2">HTH psq-type domain-containing protein</fullName>
    </submittedName>
</protein>